<evidence type="ECO:0000313" key="1">
    <source>
        <dbReference type="EMBL" id="PIR70368.1"/>
    </source>
</evidence>
<feature type="non-terminal residue" evidence="1">
    <location>
        <position position="1"/>
    </location>
</feature>
<protein>
    <submittedName>
        <fullName evidence="1">Uncharacterized protein</fullName>
    </submittedName>
</protein>
<comment type="caution">
    <text evidence="1">The sequence shown here is derived from an EMBL/GenBank/DDBJ whole genome shotgun (WGS) entry which is preliminary data.</text>
</comment>
<dbReference type="Proteomes" id="UP000229383">
    <property type="component" value="Unassembled WGS sequence"/>
</dbReference>
<sequence>YKNEIIPLLWEDNNDGENLIIKTDRQYHLEASLPSGVSKRKNSRLEASLPSARFRVVRVLTDIIFLI</sequence>
<dbReference type="EMBL" id="PFCN01000022">
    <property type="protein sequence ID" value="PIR70368.1"/>
    <property type="molecule type" value="Genomic_DNA"/>
</dbReference>
<accession>A0A2H0TFM7</accession>
<organism evidence="1 2">
    <name type="scientific">Candidatus Niyogibacteria bacterium CG10_big_fil_rev_8_21_14_0_10_42_19</name>
    <dbReference type="NCBI Taxonomy" id="1974725"/>
    <lineage>
        <taxon>Bacteria</taxon>
        <taxon>Candidatus Niyogiibacteriota</taxon>
    </lineage>
</organism>
<evidence type="ECO:0000313" key="2">
    <source>
        <dbReference type="Proteomes" id="UP000229383"/>
    </source>
</evidence>
<proteinExistence type="predicted"/>
<dbReference type="AlphaFoldDB" id="A0A2H0TFM7"/>
<reference evidence="2" key="1">
    <citation type="submission" date="2017-09" db="EMBL/GenBank/DDBJ databases">
        <title>Depth-based differentiation of microbial function through sediment-hosted aquifers and enrichment of novel symbionts in the deep terrestrial subsurface.</title>
        <authorList>
            <person name="Probst A.J."/>
            <person name="Ladd B."/>
            <person name="Jarett J.K."/>
            <person name="Geller-Mcgrath D.E."/>
            <person name="Sieber C.M.K."/>
            <person name="Emerson J.B."/>
            <person name="Anantharaman K."/>
            <person name="Thomas B.C."/>
            <person name="Malmstrom R."/>
            <person name="Stieglmeier M."/>
            <person name="Klingl A."/>
            <person name="Woyke T."/>
            <person name="Ryan C.M."/>
            <person name="Banfield J.F."/>
        </authorList>
    </citation>
    <scope>NUCLEOTIDE SEQUENCE [LARGE SCALE GENOMIC DNA]</scope>
</reference>
<gene>
    <name evidence="1" type="ORF">COU46_01845</name>
</gene>
<name>A0A2H0TFM7_9BACT</name>